<proteinExistence type="predicted"/>
<evidence type="ECO:0000313" key="1">
    <source>
        <dbReference type="EMBL" id="ROQ29661.1"/>
    </source>
</evidence>
<name>A0A3N1PRC7_9GAMM</name>
<organism evidence="1 2">
    <name type="scientific">Gallaecimonas pentaromativorans</name>
    <dbReference type="NCBI Taxonomy" id="584787"/>
    <lineage>
        <taxon>Bacteria</taxon>
        <taxon>Pseudomonadati</taxon>
        <taxon>Pseudomonadota</taxon>
        <taxon>Gammaproteobacteria</taxon>
        <taxon>Enterobacterales</taxon>
        <taxon>Gallaecimonadaceae</taxon>
        <taxon>Gallaecimonas</taxon>
    </lineage>
</organism>
<evidence type="ECO:0000313" key="2">
    <source>
        <dbReference type="Proteomes" id="UP000268033"/>
    </source>
</evidence>
<dbReference type="EMBL" id="RJUL01000002">
    <property type="protein sequence ID" value="ROQ29661.1"/>
    <property type="molecule type" value="Genomic_DNA"/>
</dbReference>
<gene>
    <name evidence="1" type="ORF">EDC28_10225</name>
</gene>
<comment type="caution">
    <text evidence="1">The sequence shown here is derived from an EMBL/GenBank/DDBJ whole genome shotgun (WGS) entry which is preliminary data.</text>
</comment>
<accession>A0A3N1PRC7</accession>
<reference evidence="1 2" key="1">
    <citation type="submission" date="2018-11" db="EMBL/GenBank/DDBJ databases">
        <title>Genomic Encyclopedia of Type Strains, Phase IV (KMG-IV): sequencing the most valuable type-strain genomes for metagenomic binning, comparative biology and taxonomic classification.</title>
        <authorList>
            <person name="Goeker M."/>
        </authorList>
    </citation>
    <scope>NUCLEOTIDE SEQUENCE [LARGE SCALE GENOMIC DNA]</scope>
    <source>
        <strain evidence="1 2">DSM 21945</strain>
    </source>
</reference>
<dbReference type="AlphaFoldDB" id="A0A3N1PRC7"/>
<dbReference type="RefSeq" id="WP_123420617.1">
    <property type="nucleotide sequence ID" value="NZ_RJUL01000002.1"/>
</dbReference>
<keyword evidence="2" id="KW-1185">Reference proteome</keyword>
<dbReference type="Proteomes" id="UP000268033">
    <property type="component" value="Unassembled WGS sequence"/>
</dbReference>
<sequence length="311" mass="36155">MFNYAPGLDRYVEQRRKKVVDGNQETIEQIRTLAGLFNNKPLVKELTLSILDSLSRCFNEIESQHNSTLLMISNLRFLFETCITTRILVAEESFKYKLRYSIYKHQLEKSKSLEEYALKDLRRLEKLSAEEVALEQQASSPDQFMETKIAIDKLYDDLDKEISIFLDMAEFNGAGFHKTYINSFLSQHQEREEQIANEWLEVKKSLLEDGEATSLFDFRGQLSRVEKELKDTRSWKVKAEGVGLLEMYNFIYDYTSSLLHSTSYSLLVPNQLEEGEKLMILGLATRIKRDALTNLCKFSNIPNMKVIHVES</sequence>
<protein>
    <submittedName>
        <fullName evidence="1">Uncharacterized protein</fullName>
    </submittedName>
</protein>